<dbReference type="Pfam" id="PF09571">
    <property type="entry name" value="RE_XcyI"/>
    <property type="match status" value="1"/>
</dbReference>
<dbReference type="EC" id="3.1.21.-" evidence="1"/>
<evidence type="ECO:0000313" key="1">
    <source>
        <dbReference type="EMBL" id="MEW9806432.1"/>
    </source>
</evidence>
<reference evidence="1 2" key="1">
    <citation type="submission" date="2024-06" db="EMBL/GenBank/DDBJ databases">
        <authorList>
            <person name="Tuo L."/>
        </authorList>
    </citation>
    <scope>NUCLEOTIDE SEQUENCE [LARGE SCALE GENOMIC DNA]</scope>
    <source>
        <strain evidence="1 2">ZMM04-5</strain>
    </source>
</reference>
<name>A0ABV3QZA3_9HYPH</name>
<keyword evidence="1" id="KW-0378">Hydrolase</keyword>
<keyword evidence="1" id="KW-0255">Endonuclease</keyword>
<sequence length="325" mass="36120">MADDYVTALRKIRAILITSKLKERLDQIARGNLDGFAEELDWSKLDELGIDEDAWKYVTQQLGIDPKVVFCHPDILSHDPSLSLYYRGMSTLSLKAIREYAGSVESAESGKGRKFSAKQLPALTSTYNQFISAIIGGVDDWTPDDGHRAIIATMGITLDGVMRNKIGEVAEGHVRKMVVVAAHEAGLILEPPINDEILAKEPLPRRYLLDGDVRMTFGAEPDISFHKVAGDQNTLVCVIEIKGGTDPAGALERYGAAQKSFQSALGENNKCQNFFLSAVYTDELTKRIAADALVHRFYDIIELLEDKDVRDTFLKEVFHFTLRIS</sequence>
<dbReference type="RefSeq" id="WP_367723495.1">
    <property type="nucleotide sequence ID" value="NZ_JBFOCH010000074.1"/>
</dbReference>
<protein>
    <submittedName>
        <fullName evidence="1">XcyI family restriction endonuclease</fullName>
        <ecNumber evidence="1">3.1.21.-</ecNumber>
    </submittedName>
</protein>
<dbReference type="Proteomes" id="UP001556196">
    <property type="component" value="Unassembled WGS sequence"/>
</dbReference>
<gene>
    <name evidence="1" type="ORF">ABUE31_10580</name>
</gene>
<dbReference type="GO" id="GO:0016787">
    <property type="term" value="F:hydrolase activity"/>
    <property type="evidence" value="ECO:0007669"/>
    <property type="project" value="UniProtKB-KW"/>
</dbReference>
<accession>A0ABV3QZA3</accession>
<dbReference type="GO" id="GO:0004519">
    <property type="term" value="F:endonuclease activity"/>
    <property type="evidence" value="ECO:0007669"/>
    <property type="project" value="UniProtKB-KW"/>
</dbReference>
<organism evidence="1 2">
    <name type="scientific">Mesorhizobium marinum</name>
    <dbReference type="NCBI Taxonomy" id="3228790"/>
    <lineage>
        <taxon>Bacteria</taxon>
        <taxon>Pseudomonadati</taxon>
        <taxon>Pseudomonadota</taxon>
        <taxon>Alphaproteobacteria</taxon>
        <taxon>Hyphomicrobiales</taxon>
        <taxon>Phyllobacteriaceae</taxon>
        <taxon>Mesorhizobium</taxon>
    </lineage>
</organism>
<proteinExistence type="predicted"/>
<keyword evidence="1" id="KW-0540">Nuclease</keyword>
<evidence type="ECO:0000313" key="2">
    <source>
        <dbReference type="Proteomes" id="UP001556196"/>
    </source>
</evidence>
<dbReference type="InterPro" id="IPR019071">
    <property type="entry name" value="Restrct_endonuc_II_XcyI"/>
</dbReference>
<comment type="caution">
    <text evidence="1">The sequence shown here is derived from an EMBL/GenBank/DDBJ whole genome shotgun (WGS) entry which is preliminary data.</text>
</comment>
<dbReference type="EMBL" id="JBFOCI010000002">
    <property type="protein sequence ID" value="MEW9806432.1"/>
    <property type="molecule type" value="Genomic_DNA"/>
</dbReference>
<keyword evidence="2" id="KW-1185">Reference proteome</keyword>